<dbReference type="InterPro" id="IPR016171">
    <property type="entry name" value="Vanillyl_alc_oxidase_C-sub2"/>
</dbReference>
<dbReference type="SUPFAM" id="SSF56176">
    <property type="entry name" value="FAD-binding/transporter-associated domain-like"/>
    <property type="match status" value="1"/>
</dbReference>
<dbReference type="Pfam" id="PF01565">
    <property type="entry name" value="FAD_binding_4"/>
    <property type="match status" value="1"/>
</dbReference>
<keyword evidence="5" id="KW-0809">Transit peptide</keyword>
<keyword evidence="4" id="KW-0274">FAD</keyword>
<evidence type="ECO:0000313" key="10">
    <source>
        <dbReference type="Proteomes" id="UP000198967"/>
    </source>
</evidence>
<comment type="cofactor">
    <cofactor evidence="1">
        <name>FAD</name>
        <dbReference type="ChEBI" id="CHEBI:57692"/>
    </cofactor>
</comment>
<dbReference type="GO" id="GO:0071949">
    <property type="term" value="F:FAD binding"/>
    <property type="evidence" value="ECO:0007669"/>
    <property type="project" value="InterPro"/>
</dbReference>
<organism evidence="9 10">
    <name type="scientific">Pseudonocardia oroxyli</name>
    <dbReference type="NCBI Taxonomy" id="366584"/>
    <lineage>
        <taxon>Bacteria</taxon>
        <taxon>Bacillati</taxon>
        <taxon>Actinomycetota</taxon>
        <taxon>Actinomycetes</taxon>
        <taxon>Pseudonocardiales</taxon>
        <taxon>Pseudonocardiaceae</taxon>
        <taxon>Pseudonocardia</taxon>
    </lineage>
</organism>
<evidence type="ECO:0000256" key="5">
    <source>
        <dbReference type="ARBA" id="ARBA00022946"/>
    </source>
</evidence>
<evidence type="ECO:0000313" key="9">
    <source>
        <dbReference type="EMBL" id="SDE79762.1"/>
    </source>
</evidence>
<dbReference type="InterPro" id="IPR016164">
    <property type="entry name" value="FAD-linked_Oxase-like_C"/>
</dbReference>
<evidence type="ECO:0000256" key="2">
    <source>
        <dbReference type="ARBA" id="ARBA00008000"/>
    </source>
</evidence>
<accession>A0A1G7FVD9</accession>
<dbReference type="InterPro" id="IPR016169">
    <property type="entry name" value="FAD-bd_PCMH_sub2"/>
</dbReference>
<evidence type="ECO:0000259" key="8">
    <source>
        <dbReference type="PROSITE" id="PS51387"/>
    </source>
</evidence>
<dbReference type="Pfam" id="PF02913">
    <property type="entry name" value="FAD-oxidase_C"/>
    <property type="match status" value="1"/>
</dbReference>
<dbReference type="OrthoDB" id="9811557at2"/>
<dbReference type="STRING" id="366584.SAMN05216377_102113"/>
<protein>
    <recommendedName>
        <fullName evidence="7">D-lactate dehydrogenase (cytochrome)</fullName>
        <ecNumber evidence="7">1.1.2.4</ecNumber>
    </recommendedName>
</protein>
<dbReference type="EMBL" id="FNBE01000002">
    <property type="protein sequence ID" value="SDE79762.1"/>
    <property type="molecule type" value="Genomic_DNA"/>
</dbReference>
<evidence type="ECO:0000256" key="1">
    <source>
        <dbReference type="ARBA" id="ARBA00001974"/>
    </source>
</evidence>
<dbReference type="PANTHER" id="PTHR11748:SF111">
    <property type="entry name" value="D-LACTATE DEHYDROGENASE, MITOCHONDRIAL-RELATED"/>
    <property type="match status" value="1"/>
</dbReference>
<keyword evidence="6" id="KW-0560">Oxidoreductase</keyword>
<dbReference type="SUPFAM" id="SSF55103">
    <property type="entry name" value="FAD-linked oxidases, C-terminal domain"/>
    <property type="match status" value="1"/>
</dbReference>
<evidence type="ECO:0000256" key="3">
    <source>
        <dbReference type="ARBA" id="ARBA00022630"/>
    </source>
</evidence>
<dbReference type="Gene3D" id="3.30.465.10">
    <property type="match status" value="1"/>
</dbReference>
<dbReference type="InterPro" id="IPR006094">
    <property type="entry name" value="Oxid_FAD_bind_N"/>
</dbReference>
<keyword evidence="3" id="KW-0285">Flavoprotein</keyword>
<proteinExistence type="inferred from homology"/>
<feature type="domain" description="FAD-binding PCMH-type" evidence="8">
    <location>
        <begin position="62"/>
        <end position="245"/>
    </location>
</feature>
<dbReference type="Gene3D" id="1.10.45.10">
    <property type="entry name" value="Vanillyl-alcohol Oxidase, Chain A, domain 4"/>
    <property type="match status" value="1"/>
</dbReference>
<dbReference type="EC" id="1.1.2.4" evidence="7"/>
<dbReference type="Proteomes" id="UP000198967">
    <property type="component" value="Unassembled WGS sequence"/>
</dbReference>
<sequence>MTGETELATPTVSTLEHPPTDLIDRVVERLHGVLRPDQILTGKTDRYNRARVPAPFPVHRWRERVPDLAVLPESTEEVAAVVRIANELKCPVVPRDGGTGLTDGAVPLRGGIVVDVKRMNRIHELDLENRTVTVGTGINMLKLNEVLGRHGLIYPDDPASYPCSLVGGRIGTSGWSLIGARYGHTRDLVLSFDFVLPTGEILHVGDGIGRKISKSSSGYQLKHLFMGHQGTLGIATKATLKLYPKPEAELSPFWAFDDYDAAYRFTGALARAGVATFAGAVLFDEWKVAYLRRDDEAYIPQPADVRALTCAVLYGWEDEVRVGGKRLFRIAKEHGARYLGDEISEGDWAARHDRYATPLHGRTKSGQVVPMSWHCEDAAVNYTDVPAVTKAWHEIVADLRRRTDVFDDWGMFAYTSADTGVDYLTEIDVGIWEQRLDDAAWAMWVQAKRDIAAAALAHGGSISACHGSCREGEVDLVPRELGRGFDVMLGVKRMLDPNNIMNPGKYLLDFAYQGDVSAQLDELRGIR</sequence>
<dbReference type="InterPro" id="IPR036318">
    <property type="entry name" value="FAD-bd_PCMH-like_sf"/>
</dbReference>
<dbReference type="InterPro" id="IPR016166">
    <property type="entry name" value="FAD-bd_PCMH"/>
</dbReference>
<dbReference type="PROSITE" id="PS51387">
    <property type="entry name" value="FAD_PCMH"/>
    <property type="match status" value="1"/>
</dbReference>
<dbReference type="GO" id="GO:0008720">
    <property type="term" value="F:D-lactate dehydrogenase (NAD+) activity"/>
    <property type="evidence" value="ECO:0007669"/>
    <property type="project" value="TreeGrafter"/>
</dbReference>
<dbReference type="PANTHER" id="PTHR11748">
    <property type="entry name" value="D-LACTATE DEHYDROGENASE"/>
    <property type="match status" value="1"/>
</dbReference>
<evidence type="ECO:0000256" key="4">
    <source>
        <dbReference type="ARBA" id="ARBA00022827"/>
    </source>
</evidence>
<reference evidence="9 10" key="1">
    <citation type="submission" date="2016-10" db="EMBL/GenBank/DDBJ databases">
        <authorList>
            <person name="de Groot N.N."/>
        </authorList>
    </citation>
    <scope>NUCLEOTIDE SEQUENCE [LARGE SCALE GENOMIC DNA]</scope>
    <source>
        <strain evidence="9 10">CGMCC 4.3143</strain>
    </source>
</reference>
<evidence type="ECO:0000256" key="7">
    <source>
        <dbReference type="ARBA" id="ARBA00038897"/>
    </source>
</evidence>
<dbReference type="GO" id="GO:1903457">
    <property type="term" value="P:lactate catabolic process"/>
    <property type="evidence" value="ECO:0007669"/>
    <property type="project" value="TreeGrafter"/>
</dbReference>
<dbReference type="GO" id="GO:0004458">
    <property type="term" value="F:D-lactate dehydrogenase (cytochrome) activity"/>
    <property type="evidence" value="ECO:0007669"/>
    <property type="project" value="UniProtKB-EC"/>
</dbReference>
<dbReference type="AlphaFoldDB" id="A0A1G7FVD9"/>
<keyword evidence="10" id="KW-1185">Reference proteome</keyword>
<name>A0A1G7FVD9_PSEOR</name>
<dbReference type="RefSeq" id="WP_093077377.1">
    <property type="nucleotide sequence ID" value="NZ_FNBE01000002.1"/>
</dbReference>
<gene>
    <name evidence="9" type="ORF">SAMN05216377_102113</name>
</gene>
<dbReference type="InterPro" id="IPR004113">
    <property type="entry name" value="FAD-bd_oxidored_4_C"/>
</dbReference>
<comment type="similarity">
    <text evidence="2">Belongs to the FAD-binding oxidoreductase/transferase type 4 family.</text>
</comment>
<evidence type="ECO:0000256" key="6">
    <source>
        <dbReference type="ARBA" id="ARBA00023002"/>
    </source>
</evidence>